<evidence type="ECO:0000259" key="1">
    <source>
        <dbReference type="Pfam" id="PF03572"/>
    </source>
</evidence>
<dbReference type="InterPro" id="IPR029045">
    <property type="entry name" value="ClpP/crotonase-like_dom_sf"/>
</dbReference>
<dbReference type="Proteomes" id="UP000606008">
    <property type="component" value="Unassembled WGS sequence"/>
</dbReference>
<dbReference type="Pfam" id="PF03572">
    <property type="entry name" value="Peptidase_S41"/>
    <property type="match status" value="1"/>
</dbReference>
<dbReference type="PANTHER" id="PTHR32060">
    <property type="entry name" value="TAIL-SPECIFIC PROTEASE"/>
    <property type="match status" value="1"/>
</dbReference>
<dbReference type="Gene3D" id="3.90.226.10">
    <property type="entry name" value="2-enoyl-CoA Hydratase, Chain A, domain 1"/>
    <property type="match status" value="1"/>
</dbReference>
<dbReference type="InterPro" id="IPR005151">
    <property type="entry name" value="Tail-specific_protease"/>
</dbReference>
<protein>
    <submittedName>
        <fullName evidence="2">Peptidase S41</fullName>
    </submittedName>
</protein>
<gene>
    <name evidence="2" type="ORF">F7231_22820</name>
</gene>
<name>A0ABX0QR45_9BACT</name>
<dbReference type="SUPFAM" id="SSF52096">
    <property type="entry name" value="ClpP/crotonase"/>
    <property type="match status" value="1"/>
</dbReference>
<evidence type="ECO:0000313" key="2">
    <source>
        <dbReference type="EMBL" id="NID13023.1"/>
    </source>
</evidence>
<dbReference type="PANTHER" id="PTHR32060:SF30">
    <property type="entry name" value="CARBOXY-TERMINAL PROCESSING PROTEASE CTPA"/>
    <property type="match status" value="1"/>
</dbReference>
<comment type="caution">
    <text evidence="2">The sequence shown here is derived from an EMBL/GenBank/DDBJ whole genome shotgun (WGS) entry which is preliminary data.</text>
</comment>
<dbReference type="EMBL" id="WAEL01000010">
    <property type="protein sequence ID" value="NID13023.1"/>
    <property type="molecule type" value="Genomic_DNA"/>
</dbReference>
<organism evidence="2 3">
    <name type="scientific">Fibrivirga algicola</name>
    <dbReference type="NCBI Taxonomy" id="2950420"/>
    <lineage>
        <taxon>Bacteria</taxon>
        <taxon>Pseudomonadati</taxon>
        <taxon>Bacteroidota</taxon>
        <taxon>Cytophagia</taxon>
        <taxon>Cytophagales</taxon>
        <taxon>Spirosomataceae</taxon>
        <taxon>Fibrivirga</taxon>
    </lineage>
</organism>
<reference evidence="2" key="1">
    <citation type="submission" date="2024-05" db="EMBL/GenBank/DDBJ databases">
        <authorList>
            <person name="Jung D.-H."/>
        </authorList>
    </citation>
    <scope>NUCLEOTIDE SEQUENCE</scope>
    <source>
        <strain evidence="2">JA-25</strain>
    </source>
</reference>
<accession>A0ABX0QR45</accession>
<keyword evidence="3" id="KW-1185">Reference proteome</keyword>
<proteinExistence type="predicted"/>
<feature type="domain" description="Tail specific protease" evidence="1">
    <location>
        <begin position="250"/>
        <end position="457"/>
    </location>
</feature>
<sequence length="488" mass="54755">MSIFTLVAKTQLQLLVKLLYLFLSLLLSITLRAQVVRPATITDTEKLYGLSTFWSEAKYNFAYFDKARINWDSAYRAYIPQVLATKNDFEYYRTMERFCALLKDGHTNIYSPFSIYKFSTYVPLQYIIIDKKAYVSRVLKGLSDSVPVGSQLLTVNGQPLQQYLEQQVFPYVSASAEHEKWNSAMRRLWMATADTTTLYPMTLRTPEGKVMTYNSRMFSQRERDGSAWINGNGSSVPKWQLSTLTMMPGDVARVELNSFGDDKIIDEFKAMLPQLRQAKGIILDIRQNGGGSTGTGAAILYYFTEQKQLLGSTWRTREHRAAYKAWGTYMMKEAVDTTKLKKDEWYGRSVKTAKGEFWYTPDANTFESDVSDPKLLVPTVILAGNNTGSAAEDMLILVKQLTGRKIPIIGEPSAGSTGQPLPLSLPGGGSARICTKRDTYANGTDFVGIGVLPDIEVKPMVTDLISGHDTVLERAATYLKSQLVSQKK</sequence>
<evidence type="ECO:0000313" key="3">
    <source>
        <dbReference type="Proteomes" id="UP000606008"/>
    </source>
</evidence>
<dbReference type="Gene3D" id="3.30.750.44">
    <property type="match status" value="1"/>
</dbReference>